<proteinExistence type="predicted"/>
<dbReference type="Pfam" id="PF01797">
    <property type="entry name" value="Y1_Tnp"/>
    <property type="match status" value="1"/>
</dbReference>
<feature type="domain" description="Transposase IS200-like" evidence="1">
    <location>
        <begin position="9"/>
        <end position="123"/>
    </location>
</feature>
<dbReference type="SMART" id="SM01321">
    <property type="entry name" value="Y1_Tnp"/>
    <property type="match status" value="1"/>
</dbReference>
<dbReference type="InterPro" id="IPR036515">
    <property type="entry name" value="Transposase_17_sf"/>
</dbReference>
<dbReference type="EMBL" id="CP001097">
    <property type="protein sequence ID" value="ACD89804.1"/>
    <property type="molecule type" value="Genomic_DNA"/>
</dbReference>
<dbReference type="STRING" id="290315.Clim_0722"/>
<dbReference type="Gene3D" id="3.30.70.1290">
    <property type="entry name" value="Transposase IS200-like"/>
    <property type="match status" value="1"/>
</dbReference>
<dbReference type="OrthoDB" id="9788881at2"/>
<evidence type="ECO:0000259" key="1">
    <source>
        <dbReference type="SMART" id="SM01321"/>
    </source>
</evidence>
<dbReference type="RefSeq" id="WP_012465684.1">
    <property type="nucleotide sequence ID" value="NC_010803.1"/>
</dbReference>
<dbReference type="InterPro" id="IPR002686">
    <property type="entry name" value="Transposase_17"/>
</dbReference>
<dbReference type="GO" id="GO:0003677">
    <property type="term" value="F:DNA binding"/>
    <property type="evidence" value="ECO:0007669"/>
    <property type="project" value="InterPro"/>
</dbReference>
<dbReference type="PANTHER" id="PTHR34322:SF2">
    <property type="entry name" value="TRANSPOSASE IS200-LIKE DOMAIN-CONTAINING PROTEIN"/>
    <property type="match status" value="1"/>
</dbReference>
<dbReference type="GO" id="GO:0006313">
    <property type="term" value="P:DNA transposition"/>
    <property type="evidence" value="ECO:0007669"/>
    <property type="project" value="InterPro"/>
</dbReference>
<dbReference type="GO" id="GO:0004803">
    <property type="term" value="F:transposase activity"/>
    <property type="evidence" value="ECO:0007669"/>
    <property type="project" value="InterPro"/>
</dbReference>
<dbReference type="SUPFAM" id="SSF143422">
    <property type="entry name" value="Transposase IS200-like"/>
    <property type="match status" value="1"/>
</dbReference>
<protein>
    <recommendedName>
        <fullName evidence="1">Transposase IS200-like domain-containing protein</fullName>
    </recommendedName>
</protein>
<organism evidence="2 3">
    <name type="scientific">Chlorobium limicola (strain DSM 245 / NBRC 103803 / 6330)</name>
    <dbReference type="NCBI Taxonomy" id="290315"/>
    <lineage>
        <taxon>Bacteria</taxon>
        <taxon>Pseudomonadati</taxon>
        <taxon>Chlorobiota</taxon>
        <taxon>Chlorobiia</taxon>
        <taxon>Chlorobiales</taxon>
        <taxon>Chlorobiaceae</taxon>
        <taxon>Chlorobium/Pelodictyon group</taxon>
        <taxon>Chlorobium</taxon>
    </lineage>
</organism>
<dbReference type="eggNOG" id="COG1943">
    <property type="taxonomic scope" value="Bacteria"/>
</dbReference>
<dbReference type="KEGG" id="cli:Clim_0722"/>
<name>B3EHM4_CHLL2</name>
<dbReference type="Proteomes" id="UP000008841">
    <property type="component" value="Chromosome"/>
</dbReference>
<evidence type="ECO:0000313" key="3">
    <source>
        <dbReference type="Proteomes" id="UP000008841"/>
    </source>
</evidence>
<dbReference type="PANTHER" id="PTHR34322">
    <property type="entry name" value="TRANSPOSASE, Y1_TNP DOMAIN-CONTAINING"/>
    <property type="match status" value="1"/>
</dbReference>
<gene>
    <name evidence="2" type="ordered locus">Clim_0722</name>
</gene>
<accession>B3EHM4</accession>
<reference evidence="2 3" key="1">
    <citation type="submission" date="2008-05" db="EMBL/GenBank/DDBJ databases">
        <title>Complete sequence of Chlorobium limicola DSM 245.</title>
        <authorList>
            <consortium name="US DOE Joint Genome Institute"/>
            <person name="Lucas S."/>
            <person name="Copeland A."/>
            <person name="Lapidus A."/>
            <person name="Glavina del Rio T."/>
            <person name="Dalin E."/>
            <person name="Tice H."/>
            <person name="Bruce D."/>
            <person name="Goodwin L."/>
            <person name="Pitluck S."/>
            <person name="Schmutz J."/>
            <person name="Larimer F."/>
            <person name="Land M."/>
            <person name="Hauser L."/>
            <person name="Kyrpides N."/>
            <person name="Ovchinnikova G."/>
            <person name="Zhao F."/>
            <person name="Li T."/>
            <person name="Liu Z."/>
            <person name="Overmann J."/>
            <person name="Bryant D.A."/>
            <person name="Richardson P."/>
        </authorList>
    </citation>
    <scope>NUCLEOTIDE SEQUENCE [LARGE SCALE GENOMIC DNA]</scope>
    <source>
        <strain evidence="3">DSM 245 / NBRC 103803 / 6330</strain>
    </source>
</reference>
<sequence>MPRGPRLDAPGTLHHVIIRGIERGSIVRDDTDRKTFLDRMGLQARGSGTSIYAFALMTNHAHILLKSGPAGISTFMRRLLTGYAQYFNRRHTRVGHLFQNRYKSIICEEEAYFDKLVAYIHLNPLRAGLVESFEELARYPWCGHAVLLNRVRYDWMDRDYVLLFFGQKEGPARKAYLQFLEEELGVDREKELSGGGFVRSQGGWSKVQSMRRRGEKALGDERILGGDEFVKEVLKEAEERRDVLLPEHERLHLLDDDIERACRDAGVTPVFLRSGSKAGKLPSLRKELARKALLEYGMSLAETVRQLGVTANAVSYMLKPQ</sequence>
<evidence type="ECO:0000313" key="2">
    <source>
        <dbReference type="EMBL" id="ACD89804.1"/>
    </source>
</evidence>
<dbReference type="HOGENOM" id="CLU_068226_0_1_10"/>
<dbReference type="AlphaFoldDB" id="B3EHM4"/>